<dbReference type="Gene3D" id="3.40.50.150">
    <property type="entry name" value="Vaccinia Virus protein VP39"/>
    <property type="match status" value="1"/>
</dbReference>
<dbReference type="InterPro" id="IPR041698">
    <property type="entry name" value="Methyltransf_25"/>
</dbReference>
<protein>
    <submittedName>
        <fullName evidence="5 6">SAM-dependent methyltransferase</fullName>
    </submittedName>
</protein>
<feature type="domain" description="Ribosomal RNA adenine methylase transferase N-terminal" evidence="4">
    <location>
        <begin position="16"/>
        <end position="126"/>
    </location>
</feature>
<name>A0A323V3Z2_9ACTN</name>
<dbReference type="Proteomes" id="UP000580718">
    <property type="component" value="Unassembled WGS sequence"/>
</dbReference>
<keyword evidence="7" id="KW-1185">Reference proteome</keyword>
<dbReference type="CDD" id="cd02440">
    <property type="entry name" value="AdoMet_MTases"/>
    <property type="match status" value="1"/>
</dbReference>
<dbReference type="InterPro" id="IPR020598">
    <property type="entry name" value="rRNA_Ade_methylase_Trfase_N"/>
</dbReference>
<evidence type="ECO:0000256" key="1">
    <source>
        <dbReference type="ARBA" id="ARBA00022603"/>
    </source>
</evidence>
<gene>
    <name evidence="6" type="ORF">DMO24_20805</name>
    <name evidence="5" type="ORF">FHX36_001905</name>
</gene>
<evidence type="ECO:0000313" key="5">
    <source>
        <dbReference type="EMBL" id="MBB3676170.1"/>
    </source>
</evidence>
<evidence type="ECO:0000313" key="7">
    <source>
        <dbReference type="Proteomes" id="UP000247602"/>
    </source>
</evidence>
<dbReference type="EMBL" id="JACIBU010000001">
    <property type="protein sequence ID" value="MBB3676170.1"/>
    <property type="molecule type" value="Genomic_DNA"/>
</dbReference>
<keyword evidence="2 6" id="KW-0808">Transferase</keyword>
<dbReference type="InterPro" id="IPR029063">
    <property type="entry name" value="SAM-dependent_MTases_sf"/>
</dbReference>
<dbReference type="AlphaFoldDB" id="A0A323V3Z2"/>
<dbReference type="EMBL" id="QKNV01000340">
    <property type="protein sequence ID" value="PZA19424.1"/>
    <property type="molecule type" value="Genomic_DNA"/>
</dbReference>
<reference evidence="5 8" key="2">
    <citation type="submission" date="2020-08" db="EMBL/GenBank/DDBJ databases">
        <title>Sequencing the genomes of 1000 actinobacteria strains.</title>
        <authorList>
            <person name="Klenk H.-P."/>
        </authorList>
    </citation>
    <scope>NUCLEOTIDE SEQUENCE [LARGE SCALE GENOMIC DNA]</scope>
    <source>
        <strain evidence="5 8">DSM 16678</strain>
    </source>
</reference>
<comment type="caution">
    <text evidence="6">The sequence shown here is derived from an EMBL/GenBank/DDBJ whole genome shotgun (WGS) entry which is preliminary data.</text>
</comment>
<keyword evidence="1 6" id="KW-0489">Methyltransferase</keyword>
<accession>A0A323V3Z2</accession>
<evidence type="ECO:0000313" key="8">
    <source>
        <dbReference type="Proteomes" id="UP000580718"/>
    </source>
</evidence>
<dbReference type="SUPFAM" id="SSF53335">
    <property type="entry name" value="S-adenosyl-L-methionine-dependent methyltransferases"/>
    <property type="match status" value="1"/>
</dbReference>
<organism evidence="6 7">
    <name type="scientific">Modestobacter versicolor</name>
    <dbReference type="NCBI Taxonomy" id="429133"/>
    <lineage>
        <taxon>Bacteria</taxon>
        <taxon>Bacillati</taxon>
        <taxon>Actinomycetota</taxon>
        <taxon>Actinomycetes</taxon>
        <taxon>Geodermatophilales</taxon>
        <taxon>Geodermatophilaceae</taxon>
        <taxon>Modestobacter</taxon>
    </lineage>
</organism>
<dbReference type="Proteomes" id="UP000247602">
    <property type="component" value="Unassembled WGS sequence"/>
</dbReference>
<dbReference type="GO" id="GO:0000179">
    <property type="term" value="F:rRNA (adenine-N6,N6-)-dimethyltransferase activity"/>
    <property type="evidence" value="ECO:0007669"/>
    <property type="project" value="InterPro"/>
</dbReference>
<evidence type="ECO:0000259" key="4">
    <source>
        <dbReference type="SMART" id="SM00650"/>
    </source>
</evidence>
<dbReference type="RefSeq" id="WP_110554118.1">
    <property type="nucleotide sequence ID" value="NZ_JACIBU010000001.1"/>
</dbReference>
<dbReference type="OrthoDB" id="6064711at2"/>
<dbReference type="PANTHER" id="PTHR43464">
    <property type="entry name" value="METHYLTRANSFERASE"/>
    <property type="match status" value="1"/>
</dbReference>
<reference evidence="6 7" key="1">
    <citation type="submission" date="2018-06" db="EMBL/GenBank/DDBJ databases">
        <title>Draft genome sequence of Modestobacter versicolor CP153-2.</title>
        <authorList>
            <person name="Gundlapally S.R."/>
        </authorList>
    </citation>
    <scope>NUCLEOTIDE SEQUENCE [LARGE SCALE GENOMIC DNA]</scope>
    <source>
        <strain evidence="6 7">CP153-2</strain>
    </source>
</reference>
<dbReference type="Pfam" id="PF13649">
    <property type="entry name" value="Methyltransf_25"/>
    <property type="match status" value="1"/>
</dbReference>
<sequence>MSATDWDHNAWYHRLLLRRVPPGAQRVLDVGCGAGALAGELARRAERVDAVDRDPAMVALARARVPANVAVRQADALTVDLPDGGYDAVLSMSALHHLPLAPALERMAGWLRPGGVLVAVALPRTDLPAELPVELAAVLGHRVLGGAFAAGRALTGRPLLAHPADVRAMPVRDPELTTRQVRATAATVLPGVRVRRLAFWRYELTWTKPLG</sequence>
<proteinExistence type="predicted"/>
<evidence type="ECO:0000256" key="2">
    <source>
        <dbReference type="ARBA" id="ARBA00022679"/>
    </source>
</evidence>
<dbReference type="PANTHER" id="PTHR43464:SF19">
    <property type="entry name" value="UBIQUINONE BIOSYNTHESIS O-METHYLTRANSFERASE, MITOCHONDRIAL"/>
    <property type="match status" value="1"/>
</dbReference>
<dbReference type="SMART" id="SM00650">
    <property type="entry name" value="rADc"/>
    <property type="match status" value="1"/>
</dbReference>
<evidence type="ECO:0000256" key="3">
    <source>
        <dbReference type="ARBA" id="ARBA00022691"/>
    </source>
</evidence>
<evidence type="ECO:0000313" key="6">
    <source>
        <dbReference type="EMBL" id="PZA19424.1"/>
    </source>
</evidence>
<keyword evidence="3" id="KW-0949">S-adenosyl-L-methionine</keyword>